<evidence type="ECO:0000313" key="3">
    <source>
        <dbReference type="EMBL" id="OCK83855.1"/>
    </source>
</evidence>
<proteinExistence type="predicted"/>
<keyword evidence="1" id="KW-0677">Repeat</keyword>
<dbReference type="SUPFAM" id="SSF48403">
    <property type="entry name" value="Ankyrin repeat"/>
    <property type="match status" value="1"/>
</dbReference>
<dbReference type="InterPro" id="IPR002110">
    <property type="entry name" value="Ankyrin_rpt"/>
</dbReference>
<evidence type="ECO:0000256" key="1">
    <source>
        <dbReference type="ARBA" id="ARBA00022737"/>
    </source>
</evidence>
<evidence type="ECO:0008006" key="5">
    <source>
        <dbReference type="Google" id="ProtNLM"/>
    </source>
</evidence>
<dbReference type="Pfam" id="PF12796">
    <property type="entry name" value="Ank_2"/>
    <property type="match status" value="1"/>
</dbReference>
<dbReference type="InterPro" id="IPR050889">
    <property type="entry name" value="Dendritic_Spine_Reg/Scaffold"/>
</dbReference>
<dbReference type="PANTHER" id="PTHR24166">
    <property type="entry name" value="ROLLING PEBBLES, ISOFORM B"/>
    <property type="match status" value="1"/>
</dbReference>
<dbReference type="OrthoDB" id="4772757at2759"/>
<dbReference type="SMART" id="SM00248">
    <property type="entry name" value="ANK"/>
    <property type="match status" value="2"/>
</dbReference>
<keyword evidence="4" id="KW-1185">Reference proteome</keyword>
<dbReference type="PANTHER" id="PTHR24166:SF48">
    <property type="entry name" value="PROTEIN VAPYRIN"/>
    <property type="match status" value="1"/>
</dbReference>
<dbReference type="InterPro" id="IPR036770">
    <property type="entry name" value="Ankyrin_rpt-contain_sf"/>
</dbReference>
<organism evidence="3 4">
    <name type="scientific">Lepidopterella palustris CBS 459.81</name>
    <dbReference type="NCBI Taxonomy" id="1314670"/>
    <lineage>
        <taxon>Eukaryota</taxon>
        <taxon>Fungi</taxon>
        <taxon>Dikarya</taxon>
        <taxon>Ascomycota</taxon>
        <taxon>Pezizomycotina</taxon>
        <taxon>Dothideomycetes</taxon>
        <taxon>Pleosporomycetidae</taxon>
        <taxon>Mytilinidiales</taxon>
        <taxon>Argynnaceae</taxon>
        <taxon>Lepidopterella</taxon>
    </lineage>
</organism>
<dbReference type="Proteomes" id="UP000250266">
    <property type="component" value="Unassembled WGS sequence"/>
</dbReference>
<protein>
    <recommendedName>
        <fullName evidence="5">Ankyrin</fullName>
    </recommendedName>
</protein>
<evidence type="ECO:0000256" key="2">
    <source>
        <dbReference type="ARBA" id="ARBA00023043"/>
    </source>
</evidence>
<gene>
    <name evidence="3" type="ORF">K432DRAFT_440550</name>
</gene>
<reference evidence="3 4" key="1">
    <citation type="journal article" date="2016" name="Nat. Commun.">
        <title>Ectomycorrhizal ecology is imprinted in the genome of the dominant symbiotic fungus Cenococcum geophilum.</title>
        <authorList>
            <consortium name="DOE Joint Genome Institute"/>
            <person name="Peter M."/>
            <person name="Kohler A."/>
            <person name="Ohm R.A."/>
            <person name="Kuo A."/>
            <person name="Krutzmann J."/>
            <person name="Morin E."/>
            <person name="Arend M."/>
            <person name="Barry K.W."/>
            <person name="Binder M."/>
            <person name="Choi C."/>
            <person name="Clum A."/>
            <person name="Copeland A."/>
            <person name="Grisel N."/>
            <person name="Haridas S."/>
            <person name="Kipfer T."/>
            <person name="LaButti K."/>
            <person name="Lindquist E."/>
            <person name="Lipzen A."/>
            <person name="Maire R."/>
            <person name="Meier B."/>
            <person name="Mihaltcheva S."/>
            <person name="Molinier V."/>
            <person name="Murat C."/>
            <person name="Poggeler S."/>
            <person name="Quandt C.A."/>
            <person name="Sperisen C."/>
            <person name="Tritt A."/>
            <person name="Tisserant E."/>
            <person name="Crous P.W."/>
            <person name="Henrissat B."/>
            <person name="Nehls U."/>
            <person name="Egli S."/>
            <person name="Spatafora J.W."/>
            <person name="Grigoriev I.V."/>
            <person name="Martin F.M."/>
        </authorList>
    </citation>
    <scope>NUCLEOTIDE SEQUENCE [LARGE SCALE GENOMIC DNA]</scope>
    <source>
        <strain evidence="3 4">CBS 459.81</strain>
    </source>
</reference>
<accession>A0A8E2JIF9</accession>
<keyword evidence="2" id="KW-0040">ANK repeat</keyword>
<sequence length="121" mass="12759">MAAHLLDLGTWANGMSPHDVHRRPLVSACDGGHRNVVKVLLAHGADTSGAVEVASRHSHLAITKILLKHGADATGALEKAAAGGYRVTVELLLDHGADPNDGPPNSLIYAIELEHVPLFRL</sequence>
<name>A0A8E2JIF9_9PEZI</name>
<dbReference type="AlphaFoldDB" id="A0A8E2JIF9"/>
<dbReference type="EMBL" id="KV744851">
    <property type="protein sequence ID" value="OCK83855.1"/>
    <property type="molecule type" value="Genomic_DNA"/>
</dbReference>
<dbReference type="Gene3D" id="1.25.40.20">
    <property type="entry name" value="Ankyrin repeat-containing domain"/>
    <property type="match status" value="1"/>
</dbReference>
<evidence type="ECO:0000313" key="4">
    <source>
        <dbReference type="Proteomes" id="UP000250266"/>
    </source>
</evidence>
<dbReference type="Pfam" id="PF00023">
    <property type="entry name" value="Ank"/>
    <property type="match status" value="1"/>
</dbReference>